<gene>
    <name evidence="1" type="ORF">FBZ93_112107</name>
</gene>
<name>A0A560L9X0_9BRAD</name>
<dbReference type="AlphaFoldDB" id="A0A560L9X0"/>
<dbReference type="InterPro" id="IPR014710">
    <property type="entry name" value="RmlC-like_jellyroll"/>
</dbReference>
<keyword evidence="2" id="KW-1185">Reference proteome</keyword>
<evidence type="ECO:0000313" key="1">
    <source>
        <dbReference type="EMBL" id="TWB92039.1"/>
    </source>
</evidence>
<dbReference type="EMBL" id="VITY01000012">
    <property type="protein sequence ID" value="TWB92039.1"/>
    <property type="molecule type" value="Genomic_DNA"/>
</dbReference>
<evidence type="ECO:0000313" key="2">
    <source>
        <dbReference type="Proteomes" id="UP000321304"/>
    </source>
</evidence>
<sequence>MNEHDFERQLKTDGFQEIEYQKLDPRPGKGRHRHHFEIRGLVISGTFVVRQTGEPVVYRSGQVFSVAEGELHDEWIEAEGAHVLVGRKFSGGRS</sequence>
<protein>
    <recommendedName>
        <fullName evidence="3">Cupin</fullName>
    </recommendedName>
</protein>
<proteinExistence type="predicted"/>
<organism evidence="1 2">
    <name type="scientific">Bradyrhizobium macuxiense</name>
    <dbReference type="NCBI Taxonomy" id="1755647"/>
    <lineage>
        <taxon>Bacteria</taxon>
        <taxon>Pseudomonadati</taxon>
        <taxon>Pseudomonadota</taxon>
        <taxon>Alphaproteobacteria</taxon>
        <taxon>Hyphomicrobiales</taxon>
        <taxon>Nitrobacteraceae</taxon>
        <taxon>Bradyrhizobium</taxon>
    </lineage>
</organism>
<comment type="caution">
    <text evidence="1">The sequence shown here is derived from an EMBL/GenBank/DDBJ whole genome shotgun (WGS) entry which is preliminary data.</text>
</comment>
<dbReference type="OrthoDB" id="287220at2"/>
<dbReference type="SUPFAM" id="SSF51182">
    <property type="entry name" value="RmlC-like cupins"/>
    <property type="match status" value="1"/>
</dbReference>
<reference evidence="1 2" key="1">
    <citation type="submission" date="2019-06" db="EMBL/GenBank/DDBJ databases">
        <title>Genomic Encyclopedia of Type Strains, Phase IV (KMG-V): Genome sequencing to study the core and pangenomes of soil and plant-associated prokaryotes.</title>
        <authorList>
            <person name="Whitman W."/>
        </authorList>
    </citation>
    <scope>NUCLEOTIDE SEQUENCE [LARGE SCALE GENOMIC DNA]</scope>
    <source>
        <strain evidence="1 2">BR 10355</strain>
    </source>
</reference>
<dbReference type="Proteomes" id="UP000321304">
    <property type="component" value="Unassembled WGS sequence"/>
</dbReference>
<dbReference type="Gene3D" id="2.60.120.10">
    <property type="entry name" value="Jelly Rolls"/>
    <property type="match status" value="1"/>
</dbReference>
<accession>A0A560L9X0</accession>
<evidence type="ECO:0008006" key="3">
    <source>
        <dbReference type="Google" id="ProtNLM"/>
    </source>
</evidence>
<dbReference type="InterPro" id="IPR011051">
    <property type="entry name" value="RmlC_Cupin_sf"/>
</dbReference>
<dbReference type="RefSeq" id="WP_146990577.1">
    <property type="nucleotide sequence ID" value="NZ_VITY01000012.1"/>
</dbReference>